<organism evidence="1 2">
    <name type="scientific">Caerostris darwini</name>
    <dbReference type="NCBI Taxonomy" id="1538125"/>
    <lineage>
        <taxon>Eukaryota</taxon>
        <taxon>Metazoa</taxon>
        <taxon>Ecdysozoa</taxon>
        <taxon>Arthropoda</taxon>
        <taxon>Chelicerata</taxon>
        <taxon>Arachnida</taxon>
        <taxon>Araneae</taxon>
        <taxon>Araneomorphae</taxon>
        <taxon>Entelegynae</taxon>
        <taxon>Araneoidea</taxon>
        <taxon>Araneidae</taxon>
        <taxon>Caerostris</taxon>
    </lineage>
</organism>
<gene>
    <name evidence="1" type="ORF">CDAR_580531</name>
</gene>
<sequence length="98" mass="10979">MRSRVIEASRPAGRRLLGGSGMEAEHLTGDFLRMVSLEWNIFPNSISGPGSVCRLMTSCYACGMRWAGQGGEGEVHTPFRRNEHFHLLFVFLPIEQNI</sequence>
<dbReference type="AlphaFoldDB" id="A0AAV4R404"/>
<evidence type="ECO:0000313" key="1">
    <source>
        <dbReference type="EMBL" id="GIY16210.1"/>
    </source>
</evidence>
<comment type="caution">
    <text evidence="1">The sequence shown here is derived from an EMBL/GenBank/DDBJ whole genome shotgun (WGS) entry which is preliminary data.</text>
</comment>
<protein>
    <submittedName>
        <fullName evidence="1">Uncharacterized protein</fullName>
    </submittedName>
</protein>
<reference evidence="1 2" key="1">
    <citation type="submission" date="2021-06" db="EMBL/GenBank/DDBJ databases">
        <title>Caerostris darwini draft genome.</title>
        <authorList>
            <person name="Kono N."/>
            <person name="Arakawa K."/>
        </authorList>
    </citation>
    <scope>NUCLEOTIDE SEQUENCE [LARGE SCALE GENOMIC DNA]</scope>
</reference>
<dbReference type="EMBL" id="BPLQ01005651">
    <property type="protein sequence ID" value="GIY16210.1"/>
    <property type="molecule type" value="Genomic_DNA"/>
</dbReference>
<dbReference type="Proteomes" id="UP001054837">
    <property type="component" value="Unassembled WGS sequence"/>
</dbReference>
<proteinExistence type="predicted"/>
<keyword evidence="2" id="KW-1185">Reference proteome</keyword>
<accession>A0AAV4R404</accession>
<name>A0AAV4R404_9ARAC</name>
<evidence type="ECO:0000313" key="2">
    <source>
        <dbReference type="Proteomes" id="UP001054837"/>
    </source>
</evidence>